<dbReference type="PANTHER" id="PTHR31462:SF5">
    <property type="entry name" value="ENDOSOMAL_LYSOSOMAL PROTON CHANNEL TMEM175"/>
    <property type="match status" value="1"/>
</dbReference>
<evidence type="ECO:0000256" key="9">
    <source>
        <dbReference type="ARBA" id="ARBA00023065"/>
    </source>
</evidence>
<evidence type="ECO:0000256" key="1">
    <source>
        <dbReference type="ARBA" id="ARBA00004141"/>
    </source>
</evidence>
<comment type="catalytic activity">
    <reaction evidence="12">
        <text>K(+)(in) = K(+)(out)</text>
        <dbReference type="Rhea" id="RHEA:29463"/>
        <dbReference type="ChEBI" id="CHEBI:29103"/>
    </reaction>
</comment>
<evidence type="ECO:0000256" key="12">
    <source>
        <dbReference type="ARBA" id="ARBA00034430"/>
    </source>
</evidence>
<comment type="similarity">
    <text evidence="2">Belongs to the TMEM175 family.</text>
</comment>
<evidence type="ECO:0000256" key="7">
    <source>
        <dbReference type="ARBA" id="ARBA00022958"/>
    </source>
</evidence>
<evidence type="ECO:0000256" key="8">
    <source>
        <dbReference type="ARBA" id="ARBA00022989"/>
    </source>
</evidence>
<comment type="subcellular location">
    <subcellularLocation>
        <location evidence="1">Membrane</location>
        <topology evidence="1">Multi-pass membrane protein</topology>
    </subcellularLocation>
</comment>
<dbReference type="PANTHER" id="PTHR31462">
    <property type="entry name" value="ENDOSOMAL/LYSOSOMAL POTASSIUM CHANNEL TMEM175"/>
    <property type="match status" value="1"/>
</dbReference>
<dbReference type="OrthoDB" id="7626281at2"/>
<dbReference type="GO" id="GO:0015252">
    <property type="term" value="F:proton channel activity"/>
    <property type="evidence" value="ECO:0007669"/>
    <property type="project" value="InterPro"/>
</dbReference>
<evidence type="ECO:0000256" key="6">
    <source>
        <dbReference type="ARBA" id="ARBA00022826"/>
    </source>
</evidence>
<keyword evidence="5 13" id="KW-0812">Transmembrane</keyword>
<feature type="transmembrane region" description="Helical" evidence="13">
    <location>
        <begin position="159"/>
        <end position="180"/>
    </location>
</feature>
<dbReference type="Pfam" id="PF06736">
    <property type="entry name" value="TMEM175"/>
    <property type="match status" value="1"/>
</dbReference>
<protein>
    <recommendedName>
        <fullName evidence="16">Integral membrane protein</fullName>
    </recommendedName>
</protein>
<evidence type="ECO:0000256" key="11">
    <source>
        <dbReference type="ARBA" id="ARBA00023303"/>
    </source>
</evidence>
<dbReference type="PATRIC" id="fig|121290.4.peg.110"/>
<feature type="transmembrane region" description="Helical" evidence="13">
    <location>
        <begin position="53"/>
        <end position="74"/>
    </location>
</feature>
<feature type="transmembrane region" description="Helical" evidence="13">
    <location>
        <begin position="115"/>
        <end position="138"/>
    </location>
</feature>
<proteinExistence type="inferred from homology"/>
<gene>
    <name evidence="14" type="ORF">APY04_1620</name>
</gene>
<evidence type="ECO:0000313" key="14">
    <source>
        <dbReference type="EMBL" id="KWT69189.1"/>
    </source>
</evidence>
<keyword evidence="3" id="KW-0813">Transport</keyword>
<name>A0A109BID1_HYPSL</name>
<organism evidence="14 15">
    <name type="scientific">Hyphomicrobium sulfonivorans</name>
    <dbReference type="NCBI Taxonomy" id="121290"/>
    <lineage>
        <taxon>Bacteria</taxon>
        <taxon>Pseudomonadati</taxon>
        <taxon>Pseudomonadota</taxon>
        <taxon>Alphaproteobacteria</taxon>
        <taxon>Hyphomicrobiales</taxon>
        <taxon>Hyphomicrobiaceae</taxon>
        <taxon>Hyphomicrobium</taxon>
    </lineage>
</organism>
<dbReference type="EMBL" id="LMTR01000047">
    <property type="protein sequence ID" value="KWT69189.1"/>
    <property type="molecule type" value="Genomic_DNA"/>
</dbReference>
<keyword evidence="8 13" id="KW-1133">Transmembrane helix</keyword>
<comment type="caution">
    <text evidence="14">The sequence shown here is derived from an EMBL/GenBank/DDBJ whole genome shotgun (WGS) entry which is preliminary data.</text>
</comment>
<dbReference type="Proteomes" id="UP000059074">
    <property type="component" value="Unassembled WGS sequence"/>
</dbReference>
<evidence type="ECO:0000256" key="3">
    <source>
        <dbReference type="ARBA" id="ARBA00022448"/>
    </source>
</evidence>
<reference evidence="14 15" key="1">
    <citation type="submission" date="2015-10" db="EMBL/GenBank/DDBJ databases">
        <title>Transcriptomic analysis of a linuron degrading triple-species bacterial consortium.</title>
        <authorList>
            <person name="Albers P."/>
        </authorList>
    </citation>
    <scope>NUCLEOTIDE SEQUENCE [LARGE SCALE GENOMIC DNA]</scope>
    <source>
        <strain evidence="14 15">WDL6</strain>
    </source>
</reference>
<dbReference type="GO" id="GO:0005267">
    <property type="term" value="F:potassium channel activity"/>
    <property type="evidence" value="ECO:0007669"/>
    <property type="project" value="UniProtKB-KW"/>
</dbReference>
<dbReference type="InterPro" id="IPR010617">
    <property type="entry name" value="TMEM175-like"/>
</dbReference>
<sequence>MATPSETRSQYGSERLITFSDGVMAVAITLLVLDLKLPEAASQGSLAEALPGLASALWCYALSFVVIGVLWMAHHNQFANIPRVDGGLLWLNLIFLMCVVLIPFVTSLLSGHDGALPTICYAAVLTANCVMLALIWWYARRTPGLMAADVSEQDRSMGLLAPLLVAAVFAGSIGVAYAFGPTAGQWTWLLAAGAGWLANRLTSTDANANLV</sequence>
<dbReference type="RefSeq" id="WP_068461404.1">
    <property type="nucleotide sequence ID" value="NZ_LMTR01000047.1"/>
</dbReference>
<evidence type="ECO:0000256" key="5">
    <source>
        <dbReference type="ARBA" id="ARBA00022692"/>
    </source>
</evidence>
<keyword evidence="9" id="KW-0406">Ion transport</keyword>
<evidence type="ECO:0000256" key="10">
    <source>
        <dbReference type="ARBA" id="ARBA00023136"/>
    </source>
</evidence>
<dbReference type="STRING" id="121290.APY04_1620"/>
<feature type="transmembrane region" description="Helical" evidence="13">
    <location>
        <begin position="16"/>
        <end position="33"/>
    </location>
</feature>
<keyword evidence="7" id="KW-0630">Potassium</keyword>
<keyword evidence="10 13" id="KW-0472">Membrane</keyword>
<accession>A0A109BID1</accession>
<keyword evidence="6" id="KW-0631">Potassium channel</keyword>
<evidence type="ECO:0000256" key="13">
    <source>
        <dbReference type="SAM" id="Phobius"/>
    </source>
</evidence>
<evidence type="ECO:0000256" key="4">
    <source>
        <dbReference type="ARBA" id="ARBA00022538"/>
    </source>
</evidence>
<feature type="transmembrane region" description="Helical" evidence="13">
    <location>
        <begin position="86"/>
        <end position="109"/>
    </location>
</feature>
<keyword evidence="4" id="KW-0633">Potassium transport</keyword>
<dbReference type="AlphaFoldDB" id="A0A109BID1"/>
<dbReference type="GO" id="GO:0016020">
    <property type="term" value="C:membrane"/>
    <property type="evidence" value="ECO:0007669"/>
    <property type="project" value="UniProtKB-SubCell"/>
</dbReference>
<evidence type="ECO:0000256" key="2">
    <source>
        <dbReference type="ARBA" id="ARBA00006920"/>
    </source>
</evidence>
<evidence type="ECO:0008006" key="16">
    <source>
        <dbReference type="Google" id="ProtNLM"/>
    </source>
</evidence>
<evidence type="ECO:0000313" key="15">
    <source>
        <dbReference type="Proteomes" id="UP000059074"/>
    </source>
</evidence>
<keyword evidence="11" id="KW-0407">Ion channel</keyword>
<keyword evidence="15" id="KW-1185">Reference proteome</keyword>